<feature type="compositionally biased region" description="Low complexity" evidence="1">
    <location>
        <begin position="294"/>
        <end position="327"/>
    </location>
</feature>
<protein>
    <submittedName>
        <fullName evidence="2">Uncharacterized protein</fullName>
    </submittedName>
</protein>
<proteinExistence type="predicted"/>
<comment type="caution">
    <text evidence="2">The sequence shown here is derived from an EMBL/GenBank/DDBJ whole genome shotgun (WGS) entry which is preliminary data.</text>
</comment>
<sequence>MGDDIARDRLLHIAIVMQAEIINSLQLAVKYDNAILNLQMLHEASVMNRKNSLVTLDEMKQRILITRPISRSLGGVPDDMGDPRGSIESVQTFRASHPASSACYIPPAVTIPASGDSKNTKTGLARYFYMKQNSSQLSPSSLHRSSSSSSLLLSSSSSGSLSFSPALDYLFQGNDDRAAIMRDIDEIISAYQGLHLDDDVWYDQNEGGVNRDTLAILNGGDSHKRDTAGLNQDAMHMMLKNSPSTPKGAHGNSEYPAYTHNIFGEAQTIPYHTAPNPLPQRRMLRTSGARWSASSSVYSDSSPPSLSSNDSGASSSSPTSPRSSLTPPTMPFALQRPRAPPPIPTLAAQQQPAASRASFAAPQSPRTPIKEEQGELKAGRTRVHLVPPQPSPPLPPAKSAHRASSLSASSPSSPSTTLTPHPIPRRTSYTTSIHTSSAQPPRHTILSGRPCKSNNYWGFCKGSWAIREDIRKGLTIQTIPSGMFNSTQVWGCRHCHFSGPTVIAPVPGKKKMELVIDPRVRESAVGVRYKWIFLAKCHVKHKLGTNLSPSSSDGANFACLICAAEGMASAVYGNVETLMSHVSLEHGGMSEGVKGVCRAVVGRLAGGDEEWDVNIPTVDGL</sequence>
<evidence type="ECO:0000313" key="3">
    <source>
        <dbReference type="Proteomes" id="UP000800093"/>
    </source>
</evidence>
<feature type="region of interest" description="Disordered" evidence="1">
    <location>
        <begin position="294"/>
        <end position="369"/>
    </location>
</feature>
<dbReference type="Proteomes" id="UP000800093">
    <property type="component" value="Unassembled WGS sequence"/>
</dbReference>
<feature type="compositionally biased region" description="Low complexity" evidence="1">
    <location>
        <begin position="347"/>
        <end position="366"/>
    </location>
</feature>
<feature type="compositionally biased region" description="Pro residues" evidence="1">
    <location>
        <begin position="387"/>
        <end position="396"/>
    </location>
</feature>
<dbReference type="AlphaFoldDB" id="A0A9P4K4W7"/>
<keyword evidence="3" id="KW-1185">Reference proteome</keyword>
<evidence type="ECO:0000313" key="2">
    <source>
        <dbReference type="EMBL" id="KAF2262657.1"/>
    </source>
</evidence>
<feature type="region of interest" description="Disordered" evidence="1">
    <location>
        <begin position="383"/>
        <end position="447"/>
    </location>
</feature>
<organism evidence="2 3">
    <name type="scientific">Lojkania enalia</name>
    <dbReference type="NCBI Taxonomy" id="147567"/>
    <lineage>
        <taxon>Eukaryota</taxon>
        <taxon>Fungi</taxon>
        <taxon>Dikarya</taxon>
        <taxon>Ascomycota</taxon>
        <taxon>Pezizomycotina</taxon>
        <taxon>Dothideomycetes</taxon>
        <taxon>Pleosporomycetidae</taxon>
        <taxon>Pleosporales</taxon>
        <taxon>Pleosporales incertae sedis</taxon>
        <taxon>Lojkania</taxon>
    </lineage>
</organism>
<evidence type="ECO:0000256" key="1">
    <source>
        <dbReference type="SAM" id="MobiDB-lite"/>
    </source>
</evidence>
<reference evidence="3" key="1">
    <citation type="journal article" date="2020" name="Stud. Mycol.">
        <title>101 Dothideomycetes genomes: A test case for predicting lifestyles and emergence of pathogens.</title>
        <authorList>
            <person name="Haridas S."/>
            <person name="Albert R."/>
            <person name="Binder M."/>
            <person name="Bloem J."/>
            <person name="LaButti K."/>
            <person name="Salamov A."/>
            <person name="Andreopoulos B."/>
            <person name="Baker S."/>
            <person name="Barry K."/>
            <person name="Bills G."/>
            <person name="Bluhm B."/>
            <person name="Cannon C."/>
            <person name="Castanera R."/>
            <person name="Culley D."/>
            <person name="Daum C."/>
            <person name="Ezra D."/>
            <person name="Gonzalez J."/>
            <person name="Henrissat B."/>
            <person name="Kuo A."/>
            <person name="Liang C."/>
            <person name="Lipzen A."/>
            <person name="Lutzoni F."/>
            <person name="Magnuson J."/>
            <person name="Mondo S."/>
            <person name="Nolan M."/>
            <person name="Ohm R."/>
            <person name="Pangilinan J."/>
            <person name="Park H.-J."/>
            <person name="Ramirez L."/>
            <person name="Alfaro M."/>
            <person name="Sun H."/>
            <person name="Tritt A."/>
            <person name="Yoshinaga Y."/>
            <person name="Zwiers L.-H."/>
            <person name="Turgeon B."/>
            <person name="Goodwin S."/>
            <person name="Spatafora J."/>
            <person name="Crous P."/>
            <person name="Grigoriev I."/>
        </authorList>
    </citation>
    <scope>NUCLEOTIDE SEQUENCE [LARGE SCALE GENOMIC DNA]</scope>
    <source>
        <strain evidence="3">CBS 304.66</strain>
    </source>
</reference>
<gene>
    <name evidence="2" type="ORF">CC78DRAFT_534687</name>
</gene>
<feature type="compositionally biased region" description="Polar residues" evidence="1">
    <location>
        <begin position="427"/>
        <end position="439"/>
    </location>
</feature>
<feature type="compositionally biased region" description="Low complexity" evidence="1">
    <location>
        <begin position="403"/>
        <end position="420"/>
    </location>
</feature>
<accession>A0A9P4K4W7</accession>
<dbReference type="EMBL" id="ML986638">
    <property type="protein sequence ID" value="KAF2262657.1"/>
    <property type="molecule type" value="Genomic_DNA"/>
</dbReference>
<name>A0A9P4K4W7_9PLEO</name>
<dbReference type="OrthoDB" id="25896at2759"/>